<protein>
    <recommendedName>
        <fullName evidence="2">Pyridoxamine 5'-phosphate oxidase N-terminal domain-containing protein</fullName>
    </recommendedName>
</protein>
<dbReference type="STRING" id="1159016.SAMN02927937_02450"/>
<dbReference type="EMBL" id="FNXE01000042">
    <property type="protein sequence ID" value="SEH96766.1"/>
    <property type="molecule type" value="Genomic_DNA"/>
</dbReference>
<dbReference type="GO" id="GO:0016627">
    <property type="term" value="F:oxidoreductase activity, acting on the CH-CH group of donors"/>
    <property type="evidence" value="ECO:0007669"/>
    <property type="project" value="TreeGrafter"/>
</dbReference>
<dbReference type="InterPro" id="IPR014419">
    <property type="entry name" value="HutZ"/>
</dbReference>
<dbReference type="PIRSF" id="PIRSF004633">
    <property type="entry name" value="UCP_PLP_oxd"/>
    <property type="match status" value="1"/>
</dbReference>
<dbReference type="InterPro" id="IPR011576">
    <property type="entry name" value="Pyridox_Oxase_N"/>
</dbReference>
<evidence type="ECO:0000313" key="3">
    <source>
        <dbReference type="EMBL" id="SEH96766.1"/>
    </source>
</evidence>
<gene>
    <name evidence="3" type="ORF">SAMN02927937_02450</name>
</gene>
<dbReference type="PANTHER" id="PTHR35176:SF6">
    <property type="entry name" value="HEME OXYGENASE HI_0854-RELATED"/>
    <property type="match status" value="1"/>
</dbReference>
<sequence>MNTTNTQQAQKEAKPIAPKVKELVANSKSVILATVDAQGIPNASYAPFVKIGTTYYVLVSFMARHTRNLRDQKNVSMMFIADESSSKQIYARERLTFDVTTNQITRDSDQWNVVLEQLKETHGKVVDVISAMEDFIMIALNPVKGSYVNGFGSAYFIDENLEVLEHRNDINHGTKQD</sequence>
<evidence type="ECO:0000259" key="2">
    <source>
        <dbReference type="Pfam" id="PF01243"/>
    </source>
</evidence>
<dbReference type="InterPro" id="IPR052019">
    <property type="entry name" value="F420H2_bilvrd_red/Heme_oxyg"/>
</dbReference>
<dbReference type="Gene3D" id="2.30.110.10">
    <property type="entry name" value="Electron Transport, Fmn-binding Protein, Chain A"/>
    <property type="match status" value="1"/>
</dbReference>
<dbReference type="SUPFAM" id="SSF50475">
    <property type="entry name" value="FMN-binding split barrel"/>
    <property type="match status" value="1"/>
</dbReference>
<organism evidence="3 4">
    <name type="scientific">Paenimyroides marinum</name>
    <dbReference type="NCBI Taxonomy" id="1159016"/>
    <lineage>
        <taxon>Bacteria</taxon>
        <taxon>Pseudomonadati</taxon>
        <taxon>Bacteroidota</taxon>
        <taxon>Flavobacteriia</taxon>
        <taxon>Flavobacteriales</taxon>
        <taxon>Flavobacteriaceae</taxon>
        <taxon>Paenimyroides</taxon>
    </lineage>
</organism>
<keyword evidence="1" id="KW-0560">Oxidoreductase</keyword>
<name>A0A1H6M608_9FLAO</name>
<dbReference type="GO" id="GO:0005829">
    <property type="term" value="C:cytosol"/>
    <property type="evidence" value="ECO:0007669"/>
    <property type="project" value="TreeGrafter"/>
</dbReference>
<evidence type="ECO:0000256" key="1">
    <source>
        <dbReference type="ARBA" id="ARBA00023002"/>
    </source>
</evidence>
<evidence type="ECO:0000313" key="4">
    <source>
        <dbReference type="Proteomes" id="UP000199634"/>
    </source>
</evidence>
<dbReference type="RefSeq" id="WP_091101453.1">
    <property type="nucleotide sequence ID" value="NZ_FNXE01000042.1"/>
</dbReference>
<accession>A0A1H6M608</accession>
<dbReference type="InterPro" id="IPR012349">
    <property type="entry name" value="Split_barrel_FMN-bd"/>
</dbReference>
<feature type="domain" description="Pyridoxamine 5'-phosphate oxidase N-terminal" evidence="2">
    <location>
        <begin position="17"/>
        <end position="148"/>
    </location>
</feature>
<keyword evidence="4" id="KW-1185">Reference proteome</keyword>
<dbReference type="GO" id="GO:0070967">
    <property type="term" value="F:coenzyme F420 binding"/>
    <property type="evidence" value="ECO:0007669"/>
    <property type="project" value="TreeGrafter"/>
</dbReference>
<proteinExistence type="predicted"/>
<dbReference type="PANTHER" id="PTHR35176">
    <property type="entry name" value="HEME OXYGENASE HI_0854-RELATED"/>
    <property type="match status" value="1"/>
</dbReference>
<dbReference type="Proteomes" id="UP000199634">
    <property type="component" value="Unassembled WGS sequence"/>
</dbReference>
<dbReference type="AlphaFoldDB" id="A0A1H6M608"/>
<reference evidence="3 4" key="1">
    <citation type="submission" date="2016-10" db="EMBL/GenBank/DDBJ databases">
        <authorList>
            <person name="de Groot N.N."/>
        </authorList>
    </citation>
    <scope>NUCLEOTIDE SEQUENCE [LARGE SCALE GENOMIC DNA]</scope>
    <source>
        <strain evidence="3 4">CGMCC 1.10825</strain>
    </source>
</reference>
<dbReference type="OrthoDB" id="5345368at2"/>
<dbReference type="Pfam" id="PF01243">
    <property type="entry name" value="PNPOx_N"/>
    <property type="match status" value="1"/>
</dbReference>